<dbReference type="PRINTS" id="PR01407">
    <property type="entry name" value="BUTYPHLNCDUF"/>
</dbReference>
<evidence type="ECO:0000313" key="9">
    <source>
        <dbReference type="Proteomes" id="UP000000437"/>
    </source>
</evidence>
<reference evidence="10" key="1">
    <citation type="journal article" date="2009" name="BMC Biol.">
        <title>A large new subset of TRIM genes highly diversified by duplication and positive selection in teleost fish.</title>
        <authorList>
            <person name="van der Aa L.M."/>
            <person name="Levraud J.P."/>
            <person name="Yahmi M."/>
            <person name="Lauret E."/>
            <person name="Briolat V."/>
            <person name="Herbomel P."/>
            <person name="Benmansour A."/>
            <person name="Boudinot P."/>
        </authorList>
    </citation>
    <scope>NUCLEOTIDE SEQUENCE</scope>
    <source>
        <strain evidence="10">Tuebingen</strain>
    </source>
</reference>
<dbReference type="Pfam" id="PF13445">
    <property type="entry name" value="zf-RING_UBOX"/>
    <property type="match status" value="1"/>
</dbReference>
<evidence type="ECO:0000313" key="8">
    <source>
        <dbReference type="Ensembl" id="ENSDARP00000092336"/>
    </source>
</evidence>
<dbReference type="PaxDb" id="7955-ENSDARP00000092336"/>
<dbReference type="eggNOG" id="KOG2177">
    <property type="taxonomic scope" value="Eukaryota"/>
</dbReference>
<dbReference type="CTD" id="562439"/>
<dbReference type="Pfam" id="PF25600">
    <property type="entry name" value="TRIM_CC"/>
    <property type="match status" value="1"/>
</dbReference>
<reference evidence="10" key="5">
    <citation type="journal article" date="2015" name="Nat. Commun.">
        <title>RFX transcription factors are essential for hearing in mice.</title>
        <authorList>
            <person name="Elkon R."/>
            <person name="Milon B."/>
            <person name="Morrison L."/>
            <person name="Shah M."/>
            <person name="Vijayakumar S."/>
            <person name="Racherla M."/>
            <person name="Leitch C.C."/>
            <person name="Silipino L."/>
            <person name="Hadi S."/>
            <person name="Weiss-Gayet M."/>
            <person name="Barras E."/>
            <person name="Schmid C.D."/>
            <person name="Ait-Lounis A."/>
            <person name="Barnes A."/>
            <person name="Song Y."/>
            <person name="Eisenman D.J."/>
            <person name="Eliyahu E."/>
            <person name="Frolenkov G.I."/>
            <person name="Strome S.E."/>
            <person name="Durand B."/>
            <person name="Zaghloul N.A."/>
            <person name="Jones S.M."/>
            <person name="Reith W."/>
            <person name="Hertzano R."/>
        </authorList>
    </citation>
    <scope>NUCLEOTIDE SEQUENCE</scope>
    <source>
        <strain evidence="10">Tuebingen</strain>
    </source>
</reference>
<dbReference type="OMA" id="TDPCIGV"/>
<sequence>MESTLSQLSEKHFLCSLCEEIFSNPVTTPCGHSFCKACLRVYWSRSGSDECPLCRKAFGSRPRLSVNRILADVTENYRKTRLAAKSKFFSMDELQDEPKNEGEVEQMIQERVQKIEKLQNSLKLVKSTCLREVQESQRVFSNLLSTLEKSHKLVVTAVEQKQREAEKRVERLVKSLEKEILELENGQSNLEHLNDMERLKKSFSHIPRPMRDWSKVILETDPCVGFTRQTVTDFMDTVTMEAKRLSKTELKRLQKYSVDVNLNPRTAHAYLYISEDRKEVRHANKQQEVPENPKRFDRVINVMSKEAFRYGRHLWEVDVGDKTDWDLGVAKQSVNRKGKFTICPSNGFWTLSLKNGSQYVANTYPPTSFNLSHKPKRVSIYLDYDEGRVSFYCSDTGTHIYSFRDSFTDKLHPILSPGRPHGEKNTAPLIISSSCCSI</sequence>
<dbReference type="InterPro" id="IPR003877">
    <property type="entry name" value="SPRY_dom"/>
</dbReference>
<dbReference type="Gene3D" id="3.30.40.10">
    <property type="entry name" value="Zinc/RING finger domain, C3HC4 (zinc finger)"/>
    <property type="match status" value="1"/>
</dbReference>
<evidence type="ECO:0000256" key="3">
    <source>
        <dbReference type="ARBA" id="ARBA00022833"/>
    </source>
</evidence>
<dbReference type="Proteomes" id="UP000000437">
    <property type="component" value="Chromosome 3"/>
</dbReference>
<reference evidence="10" key="7">
    <citation type="submission" date="2025-04" db="UniProtKB">
        <authorList>
            <consortium name="RefSeq"/>
        </authorList>
    </citation>
    <scope>IDENTIFICATION</scope>
    <source>
        <strain evidence="10">Tuebingen</strain>
    </source>
</reference>
<dbReference type="InterPro" id="IPR050143">
    <property type="entry name" value="TRIM/RBCC"/>
</dbReference>
<dbReference type="HOGENOM" id="CLU_013137_0_1_1"/>
<keyword evidence="9" id="KW-1185">Reference proteome</keyword>
<keyword evidence="3" id="KW-0862">Zinc</keyword>
<dbReference type="AlphaFoldDB" id="F1Q977"/>
<dbReference type="InterPro" id="IPR043136">
    <property type="entry name" value="B30.2/SPRY_sf"/>
</dbReference>
<accession>A0A8M1NB77</accession>
<evidence type="ECO:0000256" key="4">
    <source>
        <dbReference type="PROSITE-ProRule" id="PRU00175"/>
    </source>
</evidence>
<reference evidence="10" key="2">
    <citation type="journal article" date="2011" name="PLoS ONE">
        <title>Origin and evolution of TRIM proteins: new insights from the complete TRIM repertoire of zebrafish and pufferfish.</title>
        <authorList>
            <person name="Boudinot P."/>
            <person name="van der Aa L.M."/>
            <person name="Jouneau L."/>
            <person name="Du Pasquier L."/>
            <person name="Pontarotti P."/>
            <person name="Briolat V."/>
            <person name="Benmansour A."/>
            <person name="Levraud J.P."/>
        </authorList>
    </citation>
    <scope>NUCLEOTIDE SEQUENCE</scope>
    <source>
        <strain evidence="10">Tuebingen</strain>
    </source>
</reference>
<dbReference type="FunFam" id="2.60.120.920:FF:000004">
    <property type="entry name" value="Butyrophilin subfamily 1 member A1"/>
    <property type="match status" value="1"/>
</dbReference>
<dbReference type="InterPro" id="IPR013083">
    <property type="entry name" value="Znf_RING/FYVE/PHD"/>
</dbReference>
<dbReference type="InterPro" id="IPR003879">
    <property type="entry name" value="Butyrophylin_SPRY"/>
</dbReference>
<dbReference type="GeneID" id="562439"/>
<dbReference type="InterPro" id="IPR017907">
    <property type="entry name" value="Znf_RING_CS"/>
</dbReference>
<dbReference type="SMART" id="SM00589">
    <property type="entry name" value="PRY"/>
    <property type="match status" value="1"/>
</dbReference>
<dbReference type="GO" id="GO:0008270">
    <property type="term" value="F:zinc ion binding"/>
    <property type="evidence" value="ECO:0007669"/>
    <property type="project" value="UniProtKB-KW"/>
</dbReference>
<dbReference type="GO" id="GO:0061630">
    <property type="term" value="F:ubiquitin protein ligase activity"/>
    <property type="evidence" value="ECO:0000318"/>
    <property type="project" value="GO_Central"/>
</dbReference>
<dbReference type="PROSITE" id="PS00518">
    <property type="entry name" value="ZF_RING_1"/>
    <property type="match status" value="1"/>
</dbReference>
<evidence type="ECO:0000259" key="6">
    <source>
        <dbReference type="PROSITE" id="PS50089"/>
    </source>
</evidence>
<dbReference type="InterPro" id="IPR027370">
    <property type="entry name" value="Znf-RING_euk"/>
</dbReference>
<dbReference type="KEGG" id="dre:562439"/>
<dbReference type="AGR" id="ZFIN:ZDB-GENE-060825-228"/>
<dbReference type="InterPro" id="IPR013320">
    <property type="entry name" value="ConA-like_dom_sf"/>
</dbReference>
<dbReference type="SMART" id="SM00449">
    <property type="entry name" value="SPRY"/>
    <property type="match status" value="1"/>
</dbReference>
<evidence type="ECO:0000259" key="7">
    <source>
        <dbReference type="PROSITE" id="PS50188"/>
    </source>
</evidence>
<dbReference type="GO" id="GO:0005737">
    <property type="term" value="C:cytoplasm"/>
    <property type="evidence" value="ECO:0000318"/>
    <property type="project" value="GO_Central"/>
</dbReference>
<reference evidence="8 9" key="4">
    <citation type="journal article" date="2013" name="Nature">
        <title>The zebrafish reference genome sequence and its relationship to the human genome.</title>
        <authorList>
            <consortium name="Genome Reference Consortium Zebrafish"/>
            <person name="Howe K."/>
            <person name="Clark M.D."/>
            <person name="Torroja C.F."/>
            <person name="Torrance J."/>
            <person name="Berthelot C."/>
            <person name="Muffato M."/>
            <person name="Collins J.E."/>
            <person name="Humphray S."/>
            <person name="McLaren K."/>
            <person name="Matthews L."/>
            <person name="McLaren S."/>
            <person name="Sealy I."/>
            <person name="Caccamo M."/>
            <person name="Churcher C."/>
            <person name="Scott C."/>
            <person name="Barrett J.C."/>
            <person name="Koch R."/>
            <person name="Rauch G.J."/>
            <person name="White S."/>
            <person name="Chow W."/>
            <person name="Kilian B."/>
            <person name="Quintais L.T."/>
            <person name="Guerra-Assuncao J.A."/>
            <person name="Zhou Y."/>
            <person name="Gu Y."/>
            <person name="Yen J."/>
            <person name="Vogel J.H."/>
            <person name="Eyre T."/>
            <person name="Redmond S."/>
            <person name="Banerjee R."/>
            <person name="Chi J."/>
            <person name="Fu B."/>
            <person name="Langley E."/>
            <person name="Maguire S.F."/>
            <person name="Laird G.K."/>
            <person name="Lloyd D."/>
            <person name="Kenyon E."/>
            <person name="Donaldson S."/>
            <person name="Sehra H."/>
            <person name="Almeida-King J."/>
            <person name="Loveland J."/>
            <person name="Trevanion S."/>
            <person name="Jones M."/>
            <person name="Quail M."/>
            <person name="Willey D."/>
            <person name="Hunt A."/>
            <person name="Burton J."/>
            <person name="Sims S."/>
            <person name="McLay K."/>
            <person name="Plumb B."/>
            <person name="Davis J."/>
            <person name="Clee C."/>
            <person name="Oliver K."/>
            <person name="Clark R."/>
            <person name="Riddle C."/>
            <person name="Elliot D."/>
            <person name="Eliott D."/>
            <person name="Threadgold G."/>
            <person name="Harden G."/>
            <person name="Ware D."/>
            <person name="Begum S."/>
            <person name="Mortimore B."/>
            <person name="Mortimer B."/>
            <person name="Kerry G."/>
            <person name="Heath P."/>
            <person name="Phillimore B."/>
            <person name="Tracey A."/>
            <person name="Corby N."/>
            <person name="Dunn M."/>
            <person name="Johnson C."/>
            <person name="Wood J."/>
            <person name="Clark S."/>
            <person name="Pelan S."/>
            <person name="Griffiths G."/>
            <person name="Smith M."/>
            <person name="Glithero R."/>
            <person name="Howden P."/>
            <person name="Barker N."/>
            <person name="Lloyd C."/>
            <person name="Stevens C."/>
            <person name="Harley J."/>
            <person name="Holt K."/>
            <person name="Panagiotidis G."/>
            <person name="Lovell J."/>
            <person name="Beasley H."/>
            <person name="Henderson C."/>
            <person name="Gordon D."/>
            <person name="Auger K."/>
            <person name="Wright D."/>
            <person name="Collins J."/>
            <person name="Raisen C."/>
            <person name="Dyer L."/>
            <person name="Leung K."/>
            <person name="Robertson L."/>
            <person name="Ambridge K."/>
            <person name="Leongamornlert D."/>
            <person name="McGuire S."/>
            <person name="Gilderthorp R."/>
            <person name="Griffiths C."/>
            <person name="Manthravadi D."/>
            <person name="Nichol S."/>
            <person name="Barker G."/>
            <person name="Whitehead S."/>
            <person name="Kay M."/>
            <person name="Brown J."/>
            <person name="Murnane C."/>
            <person name="Gray E."/>
            <person name="Humphries M."/>
            <person name="Sycamore N."/>
            <person name="Barker D."/>
            <person name="Saunders D."/>
            <person name="Wallis J."/>
            <person name="Babbage A."/>
            <person name="Hammond S."/>
            <person name="Mashreghi-Mohammadi M."/>
            <person name="Barr L."/>
            <person name="Martin S."/>
            <person name="Wray P."/>
            <person name="Ellington A."/>
            <person name="Matthews N."/>
            <person name="Ellwood M."/>
            <person name="Woodmansey R."/>
            <person name="Clark G."/>
            <person name="Cooper J."/>
            <person name="Cooper J."/>
            <person name="Tromans A."/>
            <person name="Grafham D."/>
            <person name="Skuce C."/>
            <person name="Pandian R."/>
            <person name="Andrews R."/>
            <person name="Harrison E."/>
            <person name="Kimberley A."/>
            <person name="Garnett J."/>
            <person name="Fosker N."/>
            <person name="Hall R."/>
            <person name="Garner P."/>
            <person name="Kelly D."/>
            <person name="Bird C."/>
            <person name="Palmer S."/>
            <person name="Gehring I."/>
            <person name="Berger A."/>
            <person name="Dooley C.M."/>
            <person name="Ersan-Urun Z."/>
            <person name="Eser C."/>
            <person name="Geiger H."/>
            <person name="Geisler M."/>
            <person name="Karotki L."/>
            <person name="Kirn A."/>
            <person name="Konantz J."/>
            <person name="Konantz M."/>
            <person name="Oberlander M."/>
            <person name="Rudolph-Geiger S."/>
            <person name="Teucke M."/>
            <person name="Lanz C."/>
            <person name="Raddatz G."/>
            <person name="Osoegawa K."/>
            <person name="Zhu B."/>
            <person name="Rapp A."/>
            <person name="Widaa S."/>
            <person name="Langford C."/>
            <person name="Yang F."/>
            <person name="Schuster S.C."/>
            <person name="Carter N.P."/>
            <person name="Harrow J."/>
            <person name="Ning Z."/>
            <person name="Herrero J."/>
            <person name="Searle S.M."/>
            <person name="Enright A."/>
            <person name="Geisler R."/>
            <person name="Plasterk R.H."/>
            <person name="Lee C."/>
            <person name="Westerfield M."/>
            <person name="de Jong P.J."/>
            <person name="Zon L.I."/>
            <person name="Postlethwait J.H."/>
            <person name="Nusslein-Volhard C."/>
            <person name="Hubbard T.J."/>
            <person name="Roest Crollius H."/>
            <person name="Rogers J."/>
            <person name="Stemple D.L."/>
        </authorList>
    </citation>
    <scope>NUCLEOTIDE SEQUENCE [LARGE SCALE GENOMIC DNA]</scope>
    <source>
        <strain evidence="8">Tuebingen</strain>
    </source>
</reference>
<proteinExistence type="predicted"/>
<dbReference type="SUPFAM" id="SSF57850">
    <property type="entry name" value="RING/U-box"/>
    <property type="match status" value="1"/>
</dbReference>
<keyword evidence="1" id="KW-0479">Metal-binding</keyword>
<dbReference type="EMBL" id="BX682554">
    <property type="status" value="NOT_ANNOTATED_CDS"/>
    <property type="molecule type" value="Genomic_DNA"/>
</dbReference>
<dbReference type="PANTHER" id="PTHR24103">
    <property type="entry name" value="E3 UBIQUITIN-PROTEIN LIGASE TRIM"/>
    <property type="match status" value="1"/>
</dbReference>
<dbReference type="EMBL" id="BX682552">
    <property type="status" value="NOT_ANNOTATED_CDS"/>
    <property type="molecule type" value="Genomic_DNA"/>
</dbReference>
<protein>
    <submittedName>
        <fullName evidence="8 10">Bloodthirsty-related gene family, member 2</fullName>
    </submittedName>
</protein>
<dbReference type="GO" id="GO:0045087">
    <property type="term" value="P:innate immune response"/>
    <property type="evidence" value="ECO:0000318"/>
    <property type="project" value="GO_Central"/>
</dbReference>
<name>F1Q977_DANRE</name>
<evidence type="ECO:0000256" key="1">
    <source>
        <dbReference type="ARBA" id="ARBA00022723"/>
    </source>
</evidence>
<feature type="domain" description="B30.2/SPRY" evidence="7">
    <location>
        <begin position="240"/>
        <end position="434"/>
    </location>
</feature>
<evidence type="ECO:0000313" key="10">
    <source>
        <dbReference type="RefSeq" id="NP_001070626.2"/>
    </source>
</evidence>
<dbReference type="RefSeq" id="NP_001070626.2">
    <property type="nucleotide sequence ID" value="NM_001077158.2"/>
</dbReference>
<dbReference type="ZFIN" id="ZDB-GENE-060825-228">
    <property type="gene designation" value="btr02"/>
</dbReference>
<reference evidence="8" key="3">
    <citation type="submission" date="2011-07" db="UniProtKB">
        <authorList>
            <consortium name="Ensembl"/>
        </authorList>
    </citation>
    <scope>IDENTIFICATION</scope>
    <source>
        <strain evidence="8">Tuebingen</strain>
    </source>
</reference>
<dbReference type="Ensembl" id="ENSDART00000188843.1">
    <property type="protein sequence ID" value="ENSDARP00000149253.1"/>
    <property type="gene ID" value="ENSDARG00000052215.5"/>
</dbReference>
<feature type="coiled-coil region" evidence="5">
    <location>
        <begin position="155"/>
        <end position="196"/>
    </location>
</feature>
<dbReference type="InterPro" id="IPR001870">
    <property type="entry name" value="B30.2/SPRY"/>
</dbReference>
<dbReference type="ExpressionAtlas" id="F1Q977">
    <property type="expression patterns" value="baseline and differential"/>
</dbReference>
<dbReference type="Gene3D" id="2.60.120.920">
    <property type="match status" value="1"/>
</dbReference>
<evidence type="ECO:0000256" key="2">
    <source>
        <dbReference type="ARBA" id="ARBA00022771"/>
    </source>
</evidence>
<organism evidence="8">
    <name type="scientific">Danio rerio</name>
    <name type="common">Zebrafish</name>
    <name type="synonym">Brachydanio rerio</name>
    <dbReference type="NCBI Taxonomy" id="7955"/>
    <lineage>
        <taxon>Eukaryota</taxon>
        <taxon>Metazoa</taxon>
        <taxon>Chordata</taxon>
        <taxon>Craniata</taxon>
        <taxon>Vertebrata</taxon>
        <taxon>Euteleostomi</taxon>
        <taxon>Actinopterygii</taxon>
        <taxon>Neopterygii</taxon>
        <taxon>Teleostei</taxon>
        <taxon>Ostariophysi</taxon>
        <taxon>Cypriniformes</taxon>
        <taxon>Danionidae</taxon>
        <taxon>Danioninae</taxon>
        <taxon>Danio</taxon>
    </lineage>
</organism>
<dbReference type="InterPro" id="IPR058030">
    <property type="entry name" value="TRIM8/14/16/25/29/45/65_CC"/>
</dbReference>
<dbReference type="SMART" id="SM00184">
    <property type="entry name" value="RING"/>
    <property type="match status" value="1"/>
</dbReference>
<keyword evidence="5" id="KW-0175">Coiled coil</keyword>
<dbReference type="InterPro" id="IPR001841">
    <property type="entry name" value="Znf_RING"/>
</dbReference>
<dbReference type="PROSITE" id="PS50188">
    <property type="entry name" value="B302_SPRY"/>
    <property type="match status" value="1"/>
</dbReference>
<evidence type="ECO:0000313" key="11">
    <source>
        <dbReference type="ZFIN" id="ZDB-GENE-060825-228"/>
    </source>
</evidence>
<keyword evidence="2 4" id="KW-0863">Zinc-finger</keyword>
<dbReference type="Ensembl" id="ENSDART00000101563.4">
    <property type="protein sequence ID" value="ENSDARP00000092336.3"/>
    <property type="gene ID" value="ENSDARG00000052215.5"/>
</dbReference>
<reference evidence="10" key="6">
    <citation type="journal article" date="2016" name="BMC Genomics">
        <title>Gene evolution and gene expression after whole genome duplication in fish: the PhyloFish database.</title>
        <authorList>
            <person name="Pasquier J."/>
            <person name="Cabau C."/>
            <person name="Nguyen T."/>
            <person name="Jouanno E."/>
            <person name="Severac D."/>
            <person name="Braasch I."/>
            <person name="Journot L."/>
            <person name="Pontarotti P."/>
            <person name="Klopp C."/>
            <person name="Postlethwait J.H."/>
            <person name="Guiguen Y."/>
            <person name="Bobe J."/>
        </authorList>
    </citation>
    <scope>NUCLEOTIDE SEQUENCE</scope>
    <source>
        <strain evidence="10">Tuebingen</strain>
    </source>
</reference>
<dbReference type="GeneTree" id="ENSGT00940000166596"/>
<gene>
    <name evidence="8 10 11" type="primary">btr02</name>
    <name evidence="10" type="synonym">wu:fc66g05</name>
    <name evidence="10" type="synonym">zgc:153136</name>
</gene>
<dbReference type="SUPFAM" id="SSF49899">
    <property type="entry name" value="Concanavalin A-like lectins/glucanases"/>
    <property type="match status" value="1"/>
</dbReference>
<accession>F1Q977</accession>
<dbReference type="Pfam" id="PF00622">
    <property type="entry name" value="SPRY"/>
    <property type="match status" value="1"/>
</dbReference>
<dbReference type="OrthoDB" id="6105938at2759"/>
<feature type="domain" description="RING-type" evidence="6">
    <location>
        <begin position="15"/>
        <end position="55"/>
    </location>
</feature>
<dbReference type="Pfam" id="PF13765">
    <property type="entry name" value="PRY"/>
    <property type="match status" value="1"/>
</dbReference>
<dbReference type="Bgee" id="ENSDARG00000052215">
    <property type="expression patterns" value="Expressed in pharyngeal gill and 17 other cell types or tissues"/>
</dbReference>
<dbReference type="CDD" id="cd13733">
    <property type="entry name" value="SPRY_PRY_C-I_1"/>
    <property type="match status" value="1"/>
</dbReference>
<dbReference type="InterPro" id="IPR006574">
    <property type="entry name" value="PRY"/>
</dbReference>
<evidence type="ECO:0000256" key="5">
    <source>
        <dbReference type="SAM" id="Coils"/>
    </source>
</evidence>
<dbReference type="PROSITE" id="PS50089">
    <property type="entry name" value="ZF_RING_2"/>
    <property type="match status" value="1"/>
</dbReference>